<dbReference type="Proteomes" id="UP001237642">
    <property type="component" value="Unassembled WGS sequence"/>
</dbReference>
<sequence>MQRKKRVYKNKSNPTQSTVNEDIENMPFTSQPTEKKGKCKNKQVMEEDVKGFESEYDSNSFKIVGEEISDYSDDDIADSVGAKKKARKVSKKVYPSFNTKTPMKNIEFEIGLMFTDVKTLRNAIIDYMVEQKREIWFKRMICKGYKQSVEKIDLGYTLMTDQQKGLKHAIDTILPRVEHRGQFIGQRLASLTYSSKGFRARRMPGRPKKHRRREHGEDGGGQKLAQGEASTEGVPQLKRKRGRPPKAKNVKVLPPPPPLPPVGVGVYRMSNHESSAGIVADFA</sequence>
<keyword evidence="3" id="KW-1185">Reference proteome</keyword>
<gene>
    <name evidence="2" type="ORF">POM88_025473</name>
</gene>
<reference evidence="2" key="2">
    <citation type="submission" date="2023-05" db="EMBL/GenBank/DDBJ databases">
        <authorList>
            <person name="Schelkunov M.I."/>
        </authorList>
    </citation>
    <scope>NUCLEOTIDE SEQUENCE</scope>
    <source>
        <strain evidence="2">Hsosn_3</strain>
        <tissue evidence="2">Leaf</tissue>
    </source>
</reference>
<organism evidence="2 3">
    <name type="scientific">Heracleum sosnowskyi</name>
    <dbReference type="NCBI Taxonomy" id="360622"/>
    <lineage>
        <taxon>Eukaryota</taxon>
        <taxon>Viridiplantae</taxon>
        <taxon>Streptophyta</taxon>
        <taxon>Embryophyta</taxon>
        <taxon>Tracheophyta</taxon>
        <taxon>Spermatophyta</taxon>
        <taxon>Magnoliopsida</taxon>
        <taxon>eudicotyledons</taxon>
        <taxon>Gunneridae</taxon>
        <taxon>Pentapetalae</taxon>
        <taxon>asterids</taxon>
        <taxon>campanulids</taxon>
        <taxon>Apiales</taxon>
        <taxon>Apiaceae</taxon>
        <taxon>Apioideae</taxon>
        <taxon>apioid superclade</taxon>
        <taxon>Tordylieae</taxon>
        <taxon>Tordyliinae</taxon>
        <taxon>Heracleum</taxon>
    </lineage>
</organism>
<feature type="region of interest" description="Disordered" evidence="1">
    <location>
        <begin position="195"/>
        <end position="266"/>
    </location>
</feature>
<dbReference type="EMBL" id="JAUIZM010000006">
    <property type="protein sequence ID" value="KAK1378729.1"/>
    <property type="molecule type" value="Genomic_DNA"/>
</dbReference>
<feature type="compositionally biased region" description="Basic residues" evidence="1">
    <location>
        <begin position="237"/>
        <end position="249"/>
    </location>
</feature>
<reference evidence="2" key="1">
    <citation type="submission" date="2023-02" db="EMBL/GenBank/DDBJ databases">
        <title>Genome of toxic invasive species Heracleum sosnowskyi carries increased number of genes despite the absence of recent whole-genome duplications.</title>
        <authorList>
            <person name="Schelkunov M."/>
            <person name="Shtratnikova V."/>
            <person name="Makarenko M."/>
            <person name="Klepikova A."/>
            <person name="Omelchenko D."/>
            <person name="Novikova G."/>
            <person name="Obukhova E."/>
            <person name="Bogdanov V."/>
            <person name="Penin A."/>
            <person name="Logacheva M."/>
        </authorList>
    </citation>
    <scope>NUCLEOTIDE SEQUENCE</scope>
    <source>
        <strain evidence="2">Hsosn_3</strain>
        <tissue evidence="2">Leaf</tissue>
    </source>
</reference>
<evidence type="ECO:0000313" key="3">
    <source>
        <dbReference type="Proteomes" id="UP001237642"/>
    </source>
</evidence>
<feature type="compositionally biased region" description="Basic residues" evidence="1">
    <location>
        <begin position="198"/>
        <end position="213"/>
    </location>
</feature>
<evidence type="ECO:0000256" key="1">
    <source>
        <dbReference type="SAM" id="MobiDB-lite"/>
    </source>
</evidence>
<name>A0AAD8I412_9APIA</name>
<comment type="caution">
    <text evidence="2">The sequence shown here is derived from an EMBL/GenBank/DDBJ whole genome shotgun (WGS) entry which is preliminary data.</text>
</comment>
<evidence type="ECO:0000313" key="2">
    <source>
        <dbReference type="EMBL" id="KAK1378729.1"/>
    </source>
</evidence>
<protein>
    <submittedName>
        <fullName evidence="2">Uncharacterized protein</fullName>
    </submittedName>
</protein>
<feature type="region of interest" description="Disordered" evidence="1">
    <location>
        <begin position="1"/>
        <end position="41"/>
    </location>
</feature>
<accession>A0AAD8I412</accession>
<proteinExistence type="predicted"/>
<dbReference type="AlphaFoldDB" id="A0AAD8I412"/>
<feature type="compositionally biased region" description="Polar residues" evidence="1">
    <location>
        <begin position="10"/>
        <end position="20"/>
    </location>
</feature>